<evidence type="ECO:0000313" key="7">
    <source>
        <dbReference type="EMBL" id="EGC01361.1"/>
    </source>
</evidence>
<dbReference type="Pfam" id="PF04277">
    <property type="entry name" value="OAD_gamma"/>
    <property type="match status" value="1"/>
</dbReference>
<evidence type="ECO:0000256" key="1">
    <source>
        <dbReference type="ARBA" id="ARBA00004236"/>
    </source>
</evidence>
<name>E9SH33_RUMAL</name>
<keyword evidence="3 6" id="KW-0812">Transmembrane</keyword>
<evidence type="ECO:0000256" key="6">
    <source>
        <dbReference type="SAM" id="Phobius"/>
    </source>
</evidence>
<dbReference type="GO" id="GO:0015081">
    <property type="term" value="F:sodium ion transmembrane transporter activity"/>
    <property type="evidence" value="ECO:0007669"/>
    <property type="project" value="InterPro"/>
</dbReference>
<dbReference type="eggNOG" id="ENOG50336I7">
    <property type="taxonomic scope" value="Bacteria"/>
</dbReference>
<dbReference type="EMBL" id="ADKM02000130">
    <property type="protein sequence ID" value="EGC01361.1"/>
    <property type="molecule type" value="Genomic_DNA"/>
</dbReference>
<accession>E9SH33</accession>
<protein>
    <submittedName>
        <fullName evidence="7">Sodium pump decarboxylase, gamma subunit</fullName>
    </submittedName>
</protein>
<proteinExistence type="predicted"/>
<keyword evidence="8" id="KW-1185">Reference proteome</keyword>
<evidence type="ECO:0000256" key="5">
    <source>
        <dbReference type="ARBA" id="ARBA00023136"/>
    </source>
</evidence>
<keyword evidence="4 6" id="KW-1133">Transmembrane helix</keyword>
<dbReference type="RefSeq" id="WP_002852827.1">
    <property type="nucleotide sequence ID" value="NZ_ADKM02000130.1"/>
</dbReference>
<keyword evidence="5 6" id="KW-0472">Membrane</keyword>
<feature type="transmembrane region" description="Helical" evidence="6">
    <location>
        <begin position="28"/>
        <end position="53"/>
    </location>
</feature>
<dbReference type="STRING" id="246199.CUS_7561"/>
<keyword evidence="2" id="KW-1003">Cell membrane</keyword>
<dbReference type="Proteomes" id="UP000004259">
    <property type="component" value="Unassembled WGS sequence"/>
</dbReference>
<dbReference type="OrthoDB" id="1822677at2"/>
<gene>
    <name evidence="7" type="ORF">CUS_7561</name>
</gene>
<comment type="subcellular location">
    <subcellularLocation>
        <location evidence="1">Cell membrane</location>
    </subcellularLocation>
</comment>
<comment type="caution">
    <text evidence="7">The sequence shown here is derived from an EMBL/GenBank/DDBJ whole genome shotgun (WGS) entry which is preliminary data.</text>
</comment>
<evidence type="ECO:0000313" key="8">
    <source>
        <dbReference type="Proteomes" id="UP000004259"/>
    </source>
</evidence>
<evidence type="ECO:0000256" key="3">
    <source>
        <dbReference type="ARBA" id="ARBA00022692"/>
    </source>
</evidence>
<dbReference type="AlphaFoldDB" id="E9SH33"/>
<dbReference type="GO" id="GO:0036376">
    <property type="term" value="P:sodium ion export across plasma membrane"/>
    <property type="evidence" value="ECO:0007669"/>
    <property type="project" value="InterPro"/>
</dbReference>
<sequence length="154" mass="15700">MSGLQFTLAQLLSSNIPPDQTDLGGETIASVVITGISVVFIGLIILILLVTLYGKIFEGINKSAEAKAKAKAEAEAKAKAAEAKAEVKAAPAAPAPAPVVEDGVGEEVVAAIMGALSAMYAGSGKKPVLKGVKAVKPRRSAWSAAGVMENTRPF</sequence>
<evidence type="ECO:0000256" key="2">
    <source>
        <dbReference type="ARBA" id="ARBA00022475"/>
    </source>
</evidence>
<organism evidence="7 8">
    <name type="scientific">Ruminococcus albus 8</name>
    <dbReference type="NCBI Taxonomy" id="246199"/>
    <lineage>
        <taxon>Bacteria</taxon>
        <taxon>Bacillati</taxon>
        <taxon>Bacillota</taxon>
        <taxon>Clostridia</taxon>
        <taxon>Eubacteriales</taxon>
        <taxon>Oscillospiraceae</taxon>
        <taxon>Ruminococcus</taxon>
    </lineage>
</organism>
<dbReference type="GO" id="GO:0005886">
    <property type="term" value="C:plasma membrane"/>
    <property type="evidence" value="ECO:0007669"/>
    <property type="project" value="UniProtKB-SubCell"/>
</dbReference>
<reference evidence="7 8" key="1">
    <citation type="submission" date="2011-02" db="EMBL/GenBank/DDBJ databases">
        <authorList>
            <person name="Nelson K.E."/>
            <person name="Sutton G."/>
            <person name="Torralba M."/>
            <person name="Durkin S."/>
            <person name="Harkins D."/>
            <person name="Montgomery R."/>
            <person name="Ziemer C."/>
            <person name="Klaassens E."/>
            <person name="Ocuiv P."/>
            <person name="Morrison M."/>
        </authorList>
    </citation>
    <scope>NUCLEOTIDE SEQUENCE [LARGE SCALE GENOMIC DNA]</scope>
    <source>
        <strain evidence="7 8">8</strain>
    </source>
</reference>
<evidence type="ECO:0000256" key="4">
    <source>
        <dbReference type="ARBA" id="ARBA00022989"/>
    </source>
</evidence>
<dbReference type="InterPro" id="IPR005899">
    <property type="entry name" value="Na_pump_deCOase"/>
</dbReference>